<protein>
    <submittedName>
        <fullName evidence="12">Uncharacterized protein</fullName>
    </submittedName>
</protein>
<evidence type="ECO:0000256" key="10">
    <source>
        <dbReference type="ARBA" id="ARBA00023049"/>
    </source>
</evidence>
<reference evidence="12 13" key="1">
    <citation type="journal article" date="2015" name="PLoS ONE">
        <title>Genome Sequence of Bacillus endophyticus and Analysis of Its Companion Mechanism in the Ketogulonigenium vulgare-Bacillus Strain Consortium.</title>
        <authorList>
            <person name="Jia N."/>
            <person name="Du J."/>
            <person name="Ding M.Z."/>
            <person name="Gao F."/>
            <person name="Yuan Y.J."/>
        </authorList>
    </citation>
    <scope>NUCLEOTIDE SEQUENCE [LARGE SCALE GENOMIC DNA]</scope>
    <source>
        <strain evidence="12 13">Hbe603</strain>
    </source>
</reference>
<dbReference type="AlphaFoldDB" id="A0A1X7DJW0"/>
<dbReference type="RefSeq" id="WP_046217634.1">
    <property type="nucleotide sequence ID" value="NZ_CP011974.1"/>
</dbReference>
<gene>
    <name evidence="12" type="ORF">BEH_15515</name>
</gene>
<comment type="cofactor">
    <cofactor evidence="1">
        <name>Zn(2+)</name>
        <dbReference type="ChEBI" id="CHEBI:29105"/>
    </cofactor>
</comment>
<evidence type="ECO:0000256" key="1">
    <source>
        <dbReference type="ARBA" id="ARBA00001947"/>
    </source>
</evidence>
<evidence type="ECO:0000256" key="5">
    <source>
        <dbReference type="ARBA" id="ARBA00022692"/>
    </source>
</evidence>
<evidence type="ECO:0000256" key="4">
    <source>
        <dbReference type="ARBA" id="ARBA00022670"/>
    </source>
</evidence>
<keyword evidence="10" id="KW-0482">Metalloprotease</keyword>
<keyword evidence="5" id="KW-0812">Transmembrane</keyword>
<dbReference type="InterPro" id="IPR008915">
    <property type="entry name" value="Peptidase_M50"/>
</dbReference>
<dbReference type="Pfam" id="PF02163">
    <property type="entry name" value="Peptidase_M50"/>
    <property type="match status" value="1"/>
</dbReference>
<evidence type="ECO:0000313" key="12">
    <source>
        <dbReference type="EMBL" id="AKO93354.1"/>
    </source>
</evidence>
<dbReference type="GO" id="GO:0008237">
    <property type="term" value="F:metallopeptidase activity"/>
    <property type="evidence" value="ECO:0007669"/>
    <property type="project" value="UniProtKB-KW"/>
</dbReference>
<sequence length="391" mass="44529">MSRGATLKKEKLKKEKQNKNKGTWGVIGGIVLLGLGKMKWLLAILKFAKLSTLISMILSLGAYGLVYGWKFGFALIYLLLVHELGHYVACKMRRLPVKPTLFIPFIGAAVRMEKMPKSAAEMAFIAYMGPVFGVLSLVPPILLYLTTASSLWLVVLSFGALINLFNLIPFGGLDGGKIVGGINTKLWFLGLILIIVFVIYTHSVLATIIAILGVIHLWYFHKKSKTLDKDKQEVTAARTLYHRLQEVKEEPYLFREAIRDFNLEKDSLVQLEVEQLYEEFRGTAPNVNLRKPVVIEGEQLDEFAQARLQEELEDYALYQKASENFLQQLEKYLTQEEIDLQYAESYRTTSTKSRVITFIIYIALIIVLSVCLDVSKELLHMHPEAREFFNR</sequence>
<reference evidence="13" key="2">
    <citation type="submission" date="2015-06" db="EMBL/GenBank/DDBJ databases">
        <title>Genome Sequence of Bacillus endophyticus and Analysis of its Companion Mechanism in the Ketogulonigenium vulgare-Bacillus strain Consortium.</title>
        <authorList>
            <person name="Jia N."/>
            <person name="Du J."/>
            <person name="Ding M.-Z."/>
            <person name="Gao F."/>
            <person name="Yuan Y.-J."/>
        </authorList>
    </citation>
    <scope>NUCLEOTIDE SEQUENCE [LARGE SCALE GENOMIC DNA]</scope>
    <source>
        <strain evidence="13">Hbe603</strain>
    </source>
</reference>
<dbReference type="PATRIC" id="fig|135735.6.peg.3287"/>
<dbReference type="GO" id="GO:0046872">
    <property type="term" value="F:metal ion binding"/>
    <property type="evidence" value="ECO:0007669"/>
    <property type="project" value="UniProtKB-KW"/>
</dbReference>
<accession>A0A0H4KM38</accession>
<dbReference type="GeneID" id="93700790"/>
<dbReference type="Proteomes" id="UP000036202">
    <property type="component" value="Chromosome"/>
</dbReference>
<evidence type="ECO:0000256" key="6">
    <source>
        <dbReference type="ARBA" id="ARBA00022723"/>
    </source>
</evidence>
<dbReference type="OrthoDB" id="9781963at2"/>
<dbReference type="CDD" id="cd06160">
    <property type="entry name" value="S2P-M50_like_2"/>
    <property type="match status" value="1"/>
</dbReference>
<dbReference type="GO" id="GO:0016020">
    <property type="term" value="C:membrane"/>
    <property type="evidence" value="ECO:0007669"/>
    <property type="project" value="UniProtKB-SubCell"/>
</dbReference>
<evidence type="ECO:0000256" key="2">
    <source>
        <dbReference type="ARBA" id="ARBA00004141"/>
    </source>
</evidence>
<evidence type="ECO:0000313" key="13">
    <source>
        <dbReference type="Proteomes" id="UP000036202"/>
    </source>
</evidence>
<evidence type="ECO:0000256" key="9">
    <source>
        <dbReference type="ARBA" id="ARBA00022989"/>
    </source>
</evidence>
<dbReference type="PANTHER" id="PTHR39188">
    <property type="entry name" value="MEMBRANE-ASSOCIATED ZINC METALLOPROTEASE M50B"/>
    <property type="match status" value="1"/>
</dbReference>
<dbReference type="GO" id="GO:0006508">
    <property type="term" value="P:proteolysis"/>
    <property type="evidence" value="ECO:0007669"/>
    <property type="project" value="UniProtKB-KW"/>
</dbReference>
<dbReference type="KEGG" id="beo:BEH_15515"/>
<keyword evidence="6" id="KW-0479">Metal-binding</keyword>
<organism evidence="12 13">
    <name type="scientific">Priestia filamentosa</name>
    <dbReference type="NCBI Taxonomy" id="1402861"/>
    <lineage>
        <taxon>Bacteria</taxon>
        <taxon>Bacillati</taxon>
        <taxon>Bacillota</taxon>
        <taxon>Bacilli</taxon>
        <taxon>Bacillales</taxon>
        <taxon>Bacillaceae</taxon>
        <taxon>Priestia</taxon>
    </lineage>
</organism>
<evidence type="ECO:0000256" key="3">
    <source>
        <dbReference type="ARBA" id="ARBA00007931"/>
    </source>
</evidence>
<evidence type="ECO:0000256" key="11">
    <source>
        <dbReference type="ARBA" id="ARBA00023136"/>
    </source>
</evidence>
<dbReference type="PANTHER" id="PTHR39188:SF3">
    <property type="entry name" value="STAGE IV SPORULATION PROTEIN FB"/>
    <property type="match status" value="1"/>
</dbReference>
<keyword evidence="11" id="KW-0472">Membrane</keyword>
<proteinExistence type="inferred from homology"/>
<evidence type="ECO:0000256" key="8">
    <source>
        <dbReference type="ARBA" id="ARBA00022833"/>
    </source>
</evidence>
<name>A0A1X7DJW0_9BACI</name>
<comment type="subcellular location">
    <subcellularLocation>
        <location evidence="2">Membrane</location>
        <topology evidence="2">Multi-pass membrane protein</topology>
    </subcellularLocation>
</comment>
<keyword evidence="7" id="KW-0378">Hydrolase</keyword>
<dbReference type="EMBL" id="CP011974">
    <property type="protein sequence ID" value="AKO93354.1"/>
    <property type="molecule type" value="Genomic_DNA"/>
</dbReference>
<keyword evidence="4" id="KW-0645">Protease</keyword>
<evidence type="ECO:0000256" key="7">
    <source>
        <dbReference type="ARBA" id="ARBA00022801"/>
    </source>
</evidence>
<comment type="similarity">
    <text evidence="3">Belongs to the peptidase M50B family.</text>
</comment>
<keyword evidence="13" id="KW-1185">Reference proteome</keyword>
<keyword evidence="9" id="KW-1133">Transmembrane helix</keyword>
<accession>A0A1X7DJW0</accession>
<keyword evidence="8" id="KW-0862">Zinc</keyword>